<sequence>MNITKIIKPLTKGYLPPLGEFPEFLLDFAANVSKFRGRFQKLTSVERVLTTMRHKEPDRVPVATIVCAGGRQISGISFPEYSLNAEKAAQAFVDGLDFAGGDVVVLLLDLSVEASDLGQKMEYPENSTPRPDFNNHIIRDVSDYERIKVVDIKDAPRMSEYVRLCHKVVQKIGFRSIVSGFIFGPLGVLAMIRGAENMFKDCVLHPTQVKKACESITEVLINFADAQCKTGVSAIAIDTLFASRNGLSKKLWEEIEGPFSREISRKIKEHGLLVGIHNCGHDIYFDAQIKFMEPEFISFAHLPDDCHTRKEMKHRYGDQITLVGYVPTPLLVHGTPKQVMEECWRQIDDLAPGGGYILAPGCEYPPNIPLTNAIALVNAAEKYGKNR</sequence>
<organism evidence="2">
    <name type="scientific">hydrocarbon metagenome</name>
    <dbReference type="NCBI Taxonomy" id="938273"/>
    <lineage>
        <taxon>unclassified sequences</taxon>
        <taxon>metagenomes</taxon>
        <taxon>ecological metagenomes</taxon>
    </lineage>
</organism>
<evidence type="ECO:0000259" key="1">
    <source>
        <dbReference type="Pfam" id="PF01208"/>
    </source>
</evidence>
<dbReference type="InterPro" id="IPR038071">
    <property type="entry name" value="UROD/MetE-like_sf"/>
</dbReference>
<proteinExistence type="predicted"/>
<dbReference type="PANTHER" id="PTHR47099:SF1">
    <property type="entry name" value="METHYLCOBAMIDE:COM METHYLTRANSFERASE MTBA"/>
    <property type="match status" value="1"/>
</dbReference>
<reference evidence="2" key="1">
    <citation type="journal article" date="2015" name="Proc. Natl. Acad. Sci. U.S.A.">
        <title>Networks of energetic and metabolic interactions define dynamics in microbial communities.</title>
        <authorList>
            <person name="Embree M."/>
            <person name="Liu J.K."/>
            <person name="Al-Bassam M.M."/>
            <person name="Zengler K."/>
        </authorList>
    </citation>
    <scope>NUCLEOTIDE SEQUENCE</scope>
</reference>
<dbReference type="SUPFAM" id="SSF51726">
    <property type="entry name" value="UROD/MetE-like"/>
    <property type="match status" value="1"/>
</dbReference>
<dbReference type="AlphaFoldDB" id="A0A0W8FPU4"/>
<dbReference type="PANTHER" id="PTHR47099">
    <property type="entry name" value="METHYLCOBAMIDE:COM METHYLTRANSFERASE MTBA"/>
    <property type="match status" value="1"/>
</dbReference>
<protein>
    <submittedName>
        <fullName evidence="2">Uroporphyrinogen decarboxylase (Uro-d)</fullName>
    </submittedName>
</protein>
<dbReference type="Pfam" id="PF01208">
    <property type="entry name" value="URO-D"/>
    <property type="match status" value="1"/>
</dbReference>
<gene>
    <name evidence="2" type="ORF">ASZ90_007482</name>
</gene>
<evidence type="ECO:0000313" key="2">
    <source>
        <dbReference type="EMBL" id="KUG22785.1"/>
    </source>
</evidence>
<dbReference type="InterPro" id="IPR000257">
    <property type="entry name" value="Uroporphyrinogen_deCOase"/>
</dbReference>
<dbReference type="Gene3D" id="3.20.20.210">
    <property type="match status" value="1"/>
</dbReference>
<accession>A0A0W8FPU4</accession>
<feature type="domain" description="Uroporphyrinogen decarboxylase (URO-D)" evidence="1">
    <location>
        <begin position="44"/>
        <end position="383"/>
    </location>
</feature>
<name>A0A0W8FPU4_9ZZZZ</name>
<dbReference type="EMBL" id="LNQE01000941">
    <property type="protein sequence ID" value="KUG22785.1"/>
    <property type="molecule type" value="Genomic_DNA"/>
</dbReference>
<dbReference type="GO" id="GO:0004853">
    <property type="term" value="F:uroporphyrinogen decarboxylase activity"/>
    <property type="evidence" value="ECO:0007669"/>
    <property type="project" value="InterPro"/>
</dbReference>
<dbReference type="InterPro" id="IPR052024">
    <property type="entry name" value="Methanogen_methyltrans"/>
</dbReference>
<dbReference type="GO" id="GO:0006779">
    <property type="term" value="P:porphyrin-containing compound biosynthetic process"/>
    <property type="evidence" value="ECO:0007669"/>
    <property type="project" value="InterPro"/>
</dbReference>
<dbReference type="CDD" id="cd03465">
    <property type="entry name" value="URO-D_like"/>
    <property type="match status" value="1"/>
</dbReference>
<comment type="caution">
    <text evidence="2">The sequence shown here is derived from an EMBL/GenBank/DDBJ whole genome shotgun (WGS) entry which is preliminary data.</text>
</comment>